<dbReference type="PANTHER" id="PTHR10997:SF8">
    <property type="entry name" value="EXPORTIN-2"/>
    <property type="match status" value="1"/>
</dbReference>
<evidence type="ECO:0000313" key="10">
    <source>
        <dbReference type="EMBL" id="CAD8956189.1"/>
    </source>
</evidence>
<accession>A0A6U4PR70</accession>
<dbReference type="EMBL" id="HBFX01017743">
    <property type="protein sequence ID" value="CAD8956189.1"/>
    <property type="molecule type" value="Transcribed_RNA"/>
</dbReference>
<dbReference type="InterPro" id="IPR005043">
    <property type="entry name" value="XPO2_C"/>
</dbReference>
<dbReference type="AlphaFoldDB" id="A0A6U4PR70"/>
<dbReference type="GO" id="GO:0006606">
    <property type="term" value="P:protein import into nucleus"/>
    <property type="evidence" value="ECO:0007669"/>
    <property type="project" value="TreeGrafter"/>
</dbReference>
<evidence type="ECO:0000256" key="7">
    <source>
        <dbReference type="ARBA" id="ARBA00023242"/>
    </source>
</evidence>
<gene>
    <name evidence="10" type="ORF">HAND00432_LOCUS10727</name>
</gene>
<evidence type="ECO:0000256" key="3">
    <source>
        <dbReference type="ARBA" id="ARBA00008669"/>
    </source>
</evidence>
<dbReference type="PANTHER" id="PTHR10997">
    <property type="entry name" value="IMPORTIN-7, 8, 11"/>
    <property type="match status" value="1"/>
</dbReference>
<feature type="compositionally biased region" description="Polar residues" evidence="8">
    <location>
        <begin position="1"/>
        <end position="20"/>
    </location>
</feature>
<dbReference type="GO" id="GO:0005635">
    <property type="term" value="C:nuclear envelope"/>
    <property type="evidence" value="ECO:0007669"/>
    <property type="project" value="TreeGrafter"/>
</dbReference>
<dbReference type="Gene3D" id="1.25.10.10">
    <property type="entry name" value="Leucine-rich Repeat Variant"/>
    <property type="match status" value="1"/>
</dbReference>
<dbReference type="InterPro" id="IPR001494">
    <property type="entry name" value="Importin-beta_N"/>
</dbReference>
<dbReference type="SMART" id="SM00913">
    <property type="entry name" value="IBN_N"/>
    <property type="match status" value="1"/>
</dbReference>
<protein>
    <recommendedName>
        <fullName evidence="9">Importin N-terminal domain-containing protein</fullName>
    </recommendedName>
</protein>
<dbReference type="InterPro" id="IPR011989">
    <property type="entry name" value="ARM-like"/>
</dbReference>
<dbReference type="GO" id="GO:0006611">
    <property type="term" value="P:protein export from nucleus"/>
    <property type="evidence" value="ECO:0007669"/>
    <property type="project" value="TreeGrafter"/>
</dbReference>
<keyword evidence="7" id="KW-0539">Nucleus</keyword>
<keyword evidence="6" id="KW-0653">Protein transport</keyword>
<feature type="region of interest" description="Disordered" evidence="8">
    <location>
        <begin position="1"/>
        <end position="28"/>
    </location>
</feature>
<evidence type="ECO:0000256" key="6">
    <source>
        <dbReference type="ARBA" id="ARBA00022927"/>
    </source>
</evidence>
<evidence type="ECO:0000256" key="2">
    <source>
        <dbReference type="ARBA" id="ARBA00004496"/>
    </source>
</evidence>
<dbReference type="Pfam" id="PF03810">
    <property type="entry name" value="IBN_N"/>
    <property type="match status" value="1"/>
</dbReference>
<dbReference type="PROSITE" id="PS50166">
    <property type="entry name" value="IMPORTIN_B_NT"/>
    <property type="match status" value="1"/>
</dbReference>
<evidence type="ECO:0000256" key="1">
    <source>
        <dbReference type="ARBA" id="ARBA00004123"/>
    </source>
</evidence>
<evidence type="ECO:0000256" key="8">
    <source>
        <dbReference type="SAM" id="MobiDB-lite"/>
    </source>
</evidence>
<dbReference type="Pfam" id="PF03378">
    <property type="entry name" value="CAS_CSE1"/>
    <property type="match status" value="1"/>
</dbReference>
<evidence type="ECO:0000259" key="9">
    <source>
        <dbReference type="PROSITE" id="PS50166"/>
    </source>
</evidence>
<sequence>MEPTPENMQHLSGFLGQTLSPDPATRKGAEAQLTAAKVQPGYAPLLLKMILQDGFPAEIRLQAAIQFKNLINQHWTASETHDYCMSDGDKASIKSEIVGAMLTAPEKLQPFLSEALGTMSNADFPLDQKWPELMPQLMQHMDSSDPNVVQATLRTTQAITRKYRNASHTDELWNEINMVLTLSHDRLLNTHKNCLSAMAANAANKQVLDTIFSTLELVARVFYDLNYQDIPAAFDDNLDVWMEGFRQLICLPDAVKALFPTSGDDDKLSIMHAMQRSVCEALLLYADKYIVIVDDTDNRSARVDERPVFQKHLGTFVEAVWGLLTHLGVQPQLDKLAVSAIRFLSSVLKGTHYSFFQPAHLESIVANVVVPGLRIRESDEEDFEDNPLEYMQRDLEGGASDTRRGVTCSLVNAMCSHFEEAATQLCNKQMDALMGLYAANGTDWQSKDTALYLFIALATKAETKARGVLSTNPHVNLIDFFQRHVLADLQTVTAANVSKNPILMADLLKFVLTFRNQLPKEAYGVVFPILNILLSSPDCIVHTYAACCVERMLTVKDGTVPRVTKADIQPMLQPLLTNLFGCFEHEASKENPHIMKCVMRLVTAAEGDAAPAAPMLVSKLTSILSDLCKGFQHGIAPKNPAFHHFIFESLAAVIKCVCAGGDQHAVATMEATMIPPFQMVIEQDVTEFQPYFVQIVAQLLERRAQPVPEVYFTILPMLLQQPLWAAKSNQPALTRLVRAYVERGGAQVVANQGLFHQILGLVQTLMMAKMTDHYAFSILSSIICHVPPAKFPEFLPVLTNAALDRFQKLPANSNGKFLRSLLVFFSLHMAKHGPDMLLDQLEAVQPGLMEQFLTHVWAPKLPLVVTDATDKKICQVGMARLLCECSRTFAFQCWPAAMDSVCKLLRDNRVNLSMLPQDDDVDFDFIVSYNNSSFLPLVNAAQDKSSTDPLQDIDASSYVVERLKTVVQSAPHLAQHVQNLAVQYQIV</sequence>
<organism evidence="10">
    <name type="scientific">Hemiselmis andersenii</name>
    <name type="common">Cryptophyte alga</name>
    <dbReference type="NCBI Taxonomy" id="464988"/>
    <lineage>
        <taxon>Eukaryota</taxon>
        <taxon>Cryptophyceae</taxon>
        <taxon>Cryptomonadales</taxon>
        <taxon>Hemiselmidaceae</taxon>
        <taxon>Hemiselmis</taxon>
    </lineage>
</organism>
<dbReference type="InterPro" id="IPR016024">
    <property type="entry name" value="ARM-type_fold"/>
</dbReference>
<feature type="domain" description="Importin N-terminal" evidence="9">
    <location>
        <begin position="29"/>
        <end position="103"/>
    </location>
</feature>
<dbReference type="InterPro" id="IPR013713">
    <property type="entry name" value="XPO2_central"/>
</dbReference>
<keyword evidence="4" id="KW-0813">Transport</keyword>
<dbReference type="GO" id="GO:0005049">
    <property type="term" value="F:nuclear export signal receptor activity"/>
    <property type="evidence" value="ECO:0007669"/>
    <property type="project" value="TreeGrafter"/>
</dbReference>
<comment type="similarity">
    <text evidence="3">Belongs to the XPO2/CSE1 family.</text>
</comment>
<dbReference type="Pfam" id="PF08506">
    <property type="entry name" value="Cse1"/>
    <property type="match status" value="1"/>
</dbReference>
<dbReference type="SUPFAM" id="SSF48371">
    <property type="entry name" value="ARM repeat"/>
    <property type="match status" value="1"/>
</dbReference>
<comment type="subcellular location">
    <subcellularLocation>
        <location evidence="2">Cytoplasm</location>
    </subcellularLocation>
    <subcellularLocation>
        <location evidence="1">Nucleus</location>
    </subcellularLocation>
</comment>
<dbReference type="GO" id="GO:0005829">
    <property type="term" value="C:cytosol"/>
    <property type="evidence" value="ECO:0007669"/>
    <property type="project" value="TreeGrafter"/>
</dbReference>
<reference evidence="10" key="1">
    <citation type="submission" date="2021-01" db="EMBL/GenBank/DDBJ databases">
        <authorList>
            <person name="Corre E."/>
            <person name="Pelletier E."/>
            <person name="Niang G."/>
            <person name="Scheremetjew M."/>
            <person name="Finn R."/>
            <person name="Kale V."/>
            <person name="Holt S."/>
            <person name="Cochrane G."/>
            <person name="Meng A."/>
            <person name="Brown T."/>
            <person name="Cohen L."/>
        </authorList>
    </citation>
    <scope>NUCLEOTIDE SEQUENCE</scope>
    <source>
        <strain evidence="10">CCMP644</strain>
    </source>
</reference>
<keyword evidence="5" id="KW-0963">Cytoplasm</keyword>
<evidence type="ECO:0000256" key="5">
    <source>
        <dbReference type="ARBA" id="ARBA00022490"/>
    </source>
</evidence>
<name>A0A6U4PR70_HEMAN</name>
<dbReference type="GO" id="GO:0031267">
    <property type="term" value="F:small GTPase binding"/>
    <property type="evidence" value="ECO:0007669"/>
    <property type="project" value="InterPro"/>
</dbReference>
<proteinExistence type="inferred from homology"/>
<evidence type="ECO:0000256" key="4">
    <source>
        <dbReference type="ARBA" id="ARBA00022448"/>
    </source>
</evidence>